<feature type="transmembrane region" description="Helical" evidence="10">
    <location>
        <begin position="376"/>
        <end position="395"/>
    </location>
</feature>
<dbReference type="GO" id="GO:0015648">
    <property type="term" value="F:lipid-linked peptidoglycan transporter activity"/>
    <property type="evidence" value="ECO:0007669"/>
    <property type="project" value="TreeGrafter"/>
</dbReference>
<evidence type="ECO:0000256" key="5">
    <source>
        <dbReference type="ARBA" id="ARBA00022984"/>
    </source>
</evidence>
<dbReference type="PANTHER" id="PTHR47019">
    <property type="entry name" value="LIPID II FLIPPASE MURJ"/>
    <property type="match status" value="1"/>
</dbReference>
<evidence type="ECO:0000256" key="3">
    <source>
        <dbReference type="ARBA" id="ARBA00022692"/>
    </source>
</evidence>
<accession>A0A1M4U128</accession>
<keyword evidence="2" id="KW-1003">Cell membrane</keyword>
<evidence type="ECO:0000256" key="9">
    <source>
        <dbReference type="ARBA" id="ARBA00061532"/>
    </source>
</evidence>
<dbReference type="OrthoDB" id="9804143at2"/>
<dbReference type="GO" id="GO:0034204">
    <property type="term" value="P:lipid translocation"/>
    <property type="evidence" value="ECO:0007669"/>
    <property type="project" value="TreeGrafter"/>
</dbReference>
<keyword evidence="12" id="KW-1185">Reference proteome</keyword>
<dbReference type="AlphaFoldDB" id="A0A1M4U128"/>
<dbReference type="GO" id="GO:0005886">
    <property type="term" value="C:plasma membrane"/>
    <property type="evidence" value="ECO:0007669"/>
    <property type="project" value="UniProtKB-SubCell"/>
</dbReference>
<dbReference type="Pfam" id="PF03023">
    <property type="entry name" value="MurJ"/>
    <property type="match status" value="1"/>
</dbReference>
<dbReference type="Proteomes" id="UP000184406">
    <property type="component" value="Unassembled WGS sequence"/>
</dbReference>
<comment type="similarity">
    <text evidence="9">Belongs to the MurJ/MviN family.</text>
</comment>
<feature type="transmembrane region" description="Helical" evidence="10">
    <location>
        <begin position="87"/>
        <end position="110"/>
    </location>
</feature>
<keyword evidence="6 10" id="KW-1133">Transmembrane helix</keyword>
<evidence type="ECO:0000256" key="4">
    <source>
        <dbReference type="ARBA" id="ARBA00022960"/>
    </source>
</evidence>
<keyword evidence="5" id="KW-0573">Peptidoglycan synthesis</keyword>
<name>A0A1M4U128_9FLAO</name>
<feature type="transmembrane region" description="Helical" evidence="10">
    <location>
        <begin position="42"/>
        <end position="66"/>
    </location>
</feature>
<evidence type="ECO:0000313" key="11">
    <source>
        <dbReference type="EMBL" id="SHE50363.1"/>
    </source>
</evidence>
<evidence type="ECO:0000256" key="10">
    <source>
        <dbReference type="SAM" id="Phobius"/>
    </source>
</evidence>
<evidence type="ECO:0000256" key="7">
    <source>
        <dbReference type="ARBA" id="ARBA00023136"/>
    </source>
</evidence>
<organism evidence="11 12">
    <name type="scientific">Arenibacter palladensis</name>
    <dbReference type="NCBI Taxonomy" id="237373"/>
    <lineage>
        <taxon>Bacteria</taxon>
        <taxon>Pseudomonadati</taxon>
        <taxon>Bacteroidota</taxon>
        <taxon>Flavobacteriia</taxon>
        <taxon>Flavobacteriales</taxon>
        <taxon>Flavobacteriaceae</taxon>
        <taxon>Arenibacter</taxon>
    </lineage>
</organism>
<evidence type="ECO:0000313" key="12">
    <source>
        <dbReference type="Proteomes" id="UP000184406"/>
    </source>
</evidence>
<feature type="transmembrane region" description="Helical" evidence="10">
    <location>
        <begin position="183"/>
        <end position="204"/>
    </location>
</feature>
<feature type="transmembrane region" description="Helical" evidence="10">
    <location>
        <begin position="224"/>
        <end position="243"/>
    </location>
</feature>
<evidence type="ECO:0000256" key="8">
    <source>
        <dbReference type="ARBA" id="ARBA00060041"/>
    </source>
</evidence>
<feature type="transmembrane region" description="Helical" evidence="10">
    <location>
        <begin position="342"/>
        <end position="364"/>
    </location>
</feature>
<comment type="subcellular location">
    <subcellularLocation>
        <location evidence="1">Cell membrane</location>
        <topology evidence="1">Multi-pass membrane protein</topology>
    </subcellularLocation>
</comment>
<evidence type="ECO:0000256" key="6">
    <source>
        <dbReference type="ARBA" id="ARBA00022989"/>
    </source>
</evidence>
<keyword evidence="4" id="KW-0133">Cell shape</keyword>
<dbReference type="GO" id="GO:0008360">
    <property type="term" value="P:regulation of cell shape"/>
    <property type="evidence" value="ECO:0007669"/>
    <property type="project" value="UniProtKB-KW"/>
</dbReference>
<dbReference type="PANTHER" id="PTHR47019:SF1">
    <property type="entry name" value="LIPID II FLIPPASE MURJ"/>
    <property type="match status" value="1"/>
</dbReference>
<gene>
    <name evidence="11" type="ORF">SAMN03080594_101453</name>
</gene>
<proteinExistence type="inferred from homology"/>
<feature type="transmembrane region" description="Helical" evidence="10">
    <location>
        <begin position="401"/>
        <end position="424"/>
    </location>
</feature>
<keyword evidence="3 10" id="KW-0812">Transmembrane</keyword>
<evidence type="ECO:0000256" key="2">
    <source>
        <dbReference type="ARBA" id="ARBA00022475"/>
    </source>
</evidence>
<evidence type="ECO:0000256" key="1">
    <source>
        <dbReference type="ARBA" id="ARBA00004651"/>
    </source>
</evidence>
<dbReference type="InterPro" id="IPR051050">
    <property type="entry name" value="Lipid_II_flippase_MurJ/MviN"/>
</dbReference>
<feature type="transmembrane region" description="Helical" evidence="10">
    <location>
        <begin position="263"/>
        <end position="283"/>
    </location>
</feature>
<protein>
    <submittedName>
        <fullName evidence="11">Putative peptidoglycan lipid II flippase</fullName>
    </submittedName>
</protein>
<dbReference type="EMBL" id="FQUX01000001">
    <property type="protein sequence ID" value="SHE50363.1"/>
    <property type="molecule type" value="Genomic_DNA"/>
</dbReference>
<feature type="transmembrane region" description="Helical" evidence="10">
    <location>
        <begin position="304"/>
        <end position="322"/>
    </location>
</feature>
<keyword evidence="7 10" id="KW-0472">Membrane</keyword>
<dbReference type="RefSeq" id="WP_072860101.1">
    <property type="nucleotide sequence ID" value="NZ_FQUX01000001.1"/>
</dbReference>
<reference evidence="12" key="1">
    <citation type="submission" date="2016-11" db="EMBL/GenBank/DDBJ databases">
        <authorList>
            <person name="Varghese N."/>
            <person name="Submissions S."/>
        </authorList>
    </citation>
    <scope>NUCLEOTIDE SEQUENCE [LARGE SCALE GENOMIC DNA]</scope>
    <source>
        <strain evidence="12">DSM 17539</strain>
    </source>
</reference>
<dbReference type="PRINTS" id="PR01806">
    <property type="entry name" value="VIRFACTRMVIN"/>
</dbReference>
<dbReference type="GO" id="GO:0009252">
    <property type="term" value="P:peptidoglycan biosynthetic process"/>
    <property type="evidence" value="ECO:0007669"/>
    <property type="project" value="UniProtKB-KW"/>
</dbReference>
<feature type="transmembrane region" description="Helical" evidence="10">
    <location>
        <begin position="122"/>
        <end position="143"/>
    </location>
</feature>
<dbReference type="InterPro" id="IPR004268">
    <property type="entry name" value="MurJ"/>
</dbReference>
<feature type="transmembrane region" description="Helical" evidence="10">
    <location>
        <begin position="155"/>
        <end position="177"/>
    </location>
</feature>
<comment type="function">
    <text evidence="8">Involved in peptidoglycan biosynthesis. Transports lipid-linked peptidoglycan precursors from the inner to the outer leaflet of the cytoplasmic membrane.</text>
</comment>
<sequence length="432" mass="49670">MKQSWKRSFGILLIATLLSKLVGFLREIVIASKFGVSNEFDILLTVFVVPNMIISLLLYAIPHIVIPRLDLREKSNSNFYTVFSKQFFWPYIIFLIAILIIYNIFFTVYIKYFPTSEFIDHIQLVSNLTIIFSFFVFFSSLFNILKAVYNAKERFVLPAFTPLLIHFSVIFFVMFLYEEHGVYSFAYGLLVGAILQIGVFVWDLTQKKNLVFLKPALQPNHLDLSSYVIIILIEFLGQSYTLIDRSFIQQLPSGHVSSMYYAGILNNLPVTILGLTFGTVFFPKITLYVQEKRFEVLWKFLKKGLILAFTVAIPFTLFFMIFGKEIIILMFERGAFTRDASVITSGYLSALSIGLPFIFIHILLAKICFAFHVEKILLTSTFLAILLKIALSHYFVGNLFYWGLSLSTSISFLVNVLVLCILLYKNKAQMVK</sequence>